<evidence type="ECO:0000313" key="1">
    <source>
        <dbReference type="EMBL" id="CAI9117468.1"/>
    </source>
</evidence>
<dbReference type="EMBL" id="OX459126">
    <property type="protein sequence ID" value="CAI9117468.1"/>
    <property type="molecule type" value="Genomic_DNA"/>
</dbReference>
<organism evidence="1 2">
    <name type="scientific">Oldenlandia corymbosa var. corymbosa</name>
    <dbReference type="NCBI Taxonomy" id="529605"/>
    <lineage>
        <taxon>Eukaryota</taxon>
        <taxon>Viridiplantae</taxon>
        <taxon>Streptophyta</taxon>
        <taxon>Embryophyta</taxon>
        <taxon>Tracheophyta</taxon>
        <taxon>Spermatophyta</taxon>
        <taxon>Magnoliopsida</taxon>
        <taxon>eudicotyledons</taxon>
        <taxon>Gunneridae</taxon>
        <taxon>Pentapetalae</taxon>
        <taxon>asterids</taxon>
        <taxon>lamiids</taxon>
        <taxon>Gentianales</taxon>
        <taxon>Rubiaceae</taxon>
        <taxon>Rubioideae</taxon>
        <taxon>Spermacoceae</taxon>
        <taxon>Hedyotis-Oldenlandia complex</taxon>
        <taxon>Oldenlandia</taxon>
    </lineage>
</organism>
<sequence length="176" mass="20457">MIEVGQCVALMKKKRAGIVIWRLISGGSGVTNENHELGEWEKIIHKPWPQRFLRHYHSDSRLFVRGAINNRENVVQILNKKNKKLYCYYWDIKEGKIKKAPEILQQQKQSIHHLYHVFSTLVETLFVPTIIPTVLPDLSYDSDGYSSSDDLIPWLLGQQLKFGVLEQHHGLLSQQQ</sequence>
<dbReference type="Proteomes" id="UP001161247">
    <property type="component" value="Chromosome 9"/>
</dbReference>
<name>A0AAV1ECQ9_OLDCO</name>
<reference evidence="1" key="1">
    <citation type="submission" date="2023-03" db="EMBL/GenBank/DDBJ databases">
        <authorList>
            <person name="Julca I."/>
        </authorList>
    </citation>
    <scope>NUCLEOTIDE SEQUENCE</scope>
</reference>
<gene>
    <name evidence="1" type="ORF">OLC1_LOCUS23524</name>
</gene>
<dbReference type="AlphaFoldDB" id="A0AAV1ECQ9"/>
<keyword evidence="2" id="KW-1185">Reference proteome</keyword>
<protein>
    <submittedName>
        <fullName evidence="1">OLC1v1018866C1</fullName>
    </submittedName>
</protein>
<proteinExistence type="predicted"/>
<evidence type="ECO:0000313" key="2">
    <source>
        <dbReference type="Proteomes" id="UP001161247"/>
    </source>
</evidence>
<accession>A0AAV1ECQ9</accession>